<feature type="domain" description="ABC transmembrane type-1" evidence="8">
    <location>
        <begin position="1"/>
        <end position="58"/>
    </location>
</feature>
<dbReference type="PANTHER" id="PTHR43163">
    <property type="entry name" value="DIPEPTIDE TRANSPORT SYSTEM PERMEASE PROTEIN DPPB-RELATED"/>
    <property type="match status" value="1"/>
</dbReference>
<dbReference type="EMBL" id="BARU01031626">
    <property type="protein sequence ID" value="GAH62566.1"/>
    <property type="molecule type" value="Genomic_DNA"/>
</dbReference>
<feature type="transmembrane region" description="Helical" evidence="7">
    <location>
        <begin position="26"/>
        <end position="53"/>
    </location>
</feature>
<dbReference type="GO" id="GO:0005886">
    <property type="term" value="C:plasma membrane"/>
    <property type="evidence" value="ECO:0007669"/>
    <property type="project" value="UniProtKB-SubCell"/>
</dbReference>
<evidence type="ECO:0000313" key="9">
    <source>
        <dbReference type="EMBL" id="GAH62566.1"/>
    </source>
</evidence>
<dbReference type="InterPro" id="IPR000515">
    <property type="entry name" value="MetI-like"/>
</dbReference>
<keyword evidence="6 7" id="KW-0472">Membrane</keyword>
<evidence type="ECO:0000259" key="8">
    <source>
        <dbReference type="Pfam" id="PF00528"/>
    </source>
</evidence>
<gene>
    <name evidence="9" type="ORF">S03H2_49994</name>
</gene>
<name>X1GXD7_9ZZZZ</name>
<evidence type="ECO:0000256" key="2">
    <source>
        <dbReference type="ARBA" id="ARBA00022448"/>
    </source>
</evidence>
<keyword evidence="5 7" id="KW-1133">Transmembrane helix</keyword>
<evidence type="ECO:0000256" key="4">
    <source>
        <dbReference type="ARBA" id="ARBA00022692"/>
    </source>
</evidence>
<comment type="caution">
    <text evidence="9">The sequence shown here is derived from an EMBL/GenBank/DDBJ whole genome shotgun (WGS) entry which is preliminary data.</text>
</comment>
<dbReference type="AlphaFoldDB" id="X1GXD7"/>
<dbReference type="PANTHER" id="PTHR43163:SF6">
    <property type="entry name" value="DIPEPTIDE TRANSPORT SYSTEM PERMEASE PROTEIN DPPB-RELATED"/>
    <property type="match status" value="1"/>
</dbReference>
<evidence type="ECO:0000256" key="1">
    <source>
        <dbReference type="ARBA" id="ARBA00004651"/>
    </source>
</evidence>
<proteinExistence type="predicted"/>
<evidence type="ECO:0000256" key="6">
    <source>
        <dbReference type="ARBA" id="ARBA00023136"/>
    </source>
</evidence>
<reference evidence="9" key="1">
    <citation type="journal article" date="2014" name="Front. Microbiol.">
        <title>High frequency of phylogenetically diverse reductive dehalogenase-homologous genes in deep subseafloor sedimentary metagenomes.</title>
        <authorList>
            <person name="Kawai M."/>
            <person name="Futagami T."/>
            <person name="Toyoda A."/>
            <person name="Takaki Y."/>
            <person name="Nishi S."/>
            <person name="Hori S."/>
            <person name="Arai W."/>
            <person name="Tsubouchi T."/>
            <person name="Morono Y."/>
            <person name="Uchiyama I."/>
            <person name="Ito T."/>
            <person name="Fujiyama A."/>
            <person name="Inagaki F."/>
            <person name="Takami H."/>
        </authorList>
    </citation>
    <scope>NUCLEOTIDE SEQUENCE</scope>
    <source>
        <strain evidence="9">Expedition CK06-06</strain>
    </source>
</reference>
<comment type="subcellular location">
    <subcellularLocation>
        <location evidence="1">Cell membrane</location>
        <topology evidence="1">Multi-pass membrane protein</topology>
    </subcellularLocation>
</comment>
<protein>
    <recommendedName>
        <fullName evidence="8">ABC transmembrane type-1 domain-containing protein</fullName>
    </recommendedName>
</protein>
<organism evidence="9">
    <name type="scientific">marine sediment metagenome</name>
    <dbReference type="NCBI Taxonomy" id="412755"/>
    <lineage>
        <taxon>unclassified sequences</taxon>
        <taxon>metagenomes</taxon>
        <taxon>ecological metagenomes</taxon>
    </lineage>
</organism>
<evidence type="ECO:0000256" key="5">
    <source>
        <dbReference type="ARBA" id="ARBA00022989"/>
    </source>
</evidence>
<dbReference type="GO" id="GO:0055085">
    <property type="term" value="P:transmembrane transport"/>
    <property type="evidence" value="ECO:0007669"/>
    <property type="project" value="InterPro"/>
</dbReference>
<evidence type="ECO:0000256" key="3">
    <source>
        <dbReference type="ARBA" id="ARBA00022475"/>
    </source>
</evidence>
<sequence length="60" mass="6868">VIIEQIFVLPGMGRLLLYAILHRDELLVNGVVLIFAVGLVLINLMVDLTYAFLDPRVRYR</sequence>
<keyword evidence="4 7" id="KW-0812">Transmembrane</keyword>
<evidence type="ECO:0000256" key="7">
    <source>
        <dbReference type="SAM" id="Phobius"/>
    </source>
</evidence>
<feature type="non-terminal residue" evidence="9">
    <location>
        <position position="1"/>
    </location>
</feature>
<dbReference type="Pfam" id="PF00528">
    <property type="entry name" value="BPD_transp_1"/>
    <property type="match status" value="1"/>
</dbReference>
<accession>X1GXD7</accession>
<keyword evidence="3" id="KW-1003">Cell membrane</keyword>
<keyword evidence="2" id="KW-0813">Transport</keyword>